<dbReference type="PANTHER" id="PTHR35936">
    <property type="entry name" value="MEMBRANE-BOUND LYTIC MUREIN TRANSGLYCOSYLASE F"/>
    <property type="match status" value="1"/>
</dbReference>
<dbReference type="PATRIC" id="fig|1348657.5.peg.224"/>
<dbReference type="OrthoDB" id="7677520at2"/>
<comment type="caution">
    <text evidence="4">The sequence shown here is derived from an EMBL/GenBank/DDBJ whole genome shotgun (WGS) entry which is preliminary data.</text>
</comment>
<dbReference type="Pfam" id="PF00497">
    <property type="entry name" value="SBP_bac_3"/>
    <property type="match status" value="1"/>
</dbReference>
<feature type="domain" description="Solute-binding protein family 3/N-terminal" evidence="3">
    <location>
        <begin position="21"/>
        <end position="246"/>
    </location>
</feature>
<dbReference type="AlphaFoldDB" id="S9ZJ33"/>
<proteinExistence type="predicted"/>
<gene>
    <name evidence="4" type="ORF">M622_01125</name>
</gene>
<protein>
    <recommendedName>
        <fullName evidence="3">Solute-binding protein family 3/N-terminal domain-containing protein</fullName>
    </recommendedName>
</protein>
<dbReference type="SMART" id="SM00062">
    <property type="entry name" value="PBPb"/>
    <property type="match status" value="1"/>
</dbReference>
<keyword evidence="5" id="KW-1185">Reference proteome</keyword>
<dbReference type="RefSeq" id="WP_021247687.1">
    <property type="nucleotide sequence ID" value="NZ_ATJV01000001.1"/>
</dbReference>
<dbReference type="InterPro" id="IPR001638">
    <property type="entry name" value="Solute-binding_3/MltF_N"/>
</dbReference>
<dbReference type="Gene3D" id="3.40.190.10">
    <property type="entry name" value="Periplasmic binding protein-like II"/>
    <property type="match status" value="2"/>
</dbReference>
<evidence type="ECO:0000313" key="5">
    <source>
        <dbReference type="Proteomes" id="UP000015455"/>
    </source>
</evidence>
<evidence type="ECO:0000259" key="3">
    <source>
        <dbReference type="SMART" id="SM00062"/>
    </source>
</evidence>
<dbReference type="eggNOG" id="COG0834">
    <property type="taxonomic scope" value="Bacteria"/>
</dbReference>
<name>S9ZJ33_9RHOO</name>
<accession>S9ZJ33</accession>
<evidence type="ECO:0000313" key="4">
    <source>
        <dbReference type="EMBL" id="EPZ17400.1"/>
    </source>
</evidence>
<feature type="signal peptide" evidence="2">
    <location>
        <begin position="1"/>
        <end position="19"/>
    </location>
</feature>
<dbReference type="STRING" id="1348657.M622_01125"/>
<sequence>MKRLLAALLLCGCALQAHGRELIACGHPAYPPVSWVADGKLRGLAPTLVRELFAELGLNVRLEAFGNWKRCLQEVREGRADIVVAAYRNREREQQFAFSAHYLVADPIVLFVRRDRRFVFNDWEDLRGRAVGLLLGDSFGERFDRFAETALKVERVSSGRQNVRKLVLGRIDFMPIGRDSGRLQSRRLGYDEVLEALPQMLVTEYYHVAVRKGSELEALLPEIDLRLTALHADGSIARYLQTQSEAYLAEAVSAEDGDERLD</sequence>
<dbReference type="Proteomes" id="UP000015455">
    <property type="component" value="Unassembled WGS sequence"/>
</dbReference>
<reference evidence="4 5" key="1">
    <citation type="submission" date="2013-06" db="EMBL/GenBank/DDBJ databases">
        <title>Draft genome sequence of Thauera terpenica.</title>
        <authorList>
            <person name="Liu B."/>
            <person name="Frostegard A.H."/>
            <person name="Shapleigh J.P."/>
        </authorList>
    </citation>
    <scope>NUCLEOTIDE SEQUENCE [LARGE SCALE GENOMIC DNA]</scope>
    <source>
        <strain evidence="4 5">58Eu</strain>
    </source>
</reference>
<feature type="chain" id="PRO_5004573683" description="Solute-binding protein family 3/N-terminal domain-containing protein" evidence="2">
    <location>
        <begin position="20"/>
        <end position="262"/>
    </location>
</feature>
<keyword evidence="1 2" id="KW-0732">Signal</keyword>
<evidence type="ECO:0000256" key="2">
    <source>
        <dbReference type="SAM" id="SignalP"/>
    </source>
</evidence>
<organism evidence="4 5">
    <name type="scientific">Thauera terpenica 58Eu</name>
    <dbReference type="NCBI Taxonomy" id="1348657"/>
    <lineage>
        <taxon>Bacteria</taxon>
        <taxon>Pseudomonadati</taxon>
        <taxon>Pseudomonadota</taxon>
        <taxon>Betaproteobacteria</taxon>
        <taxon>Rhodocyclales</taxon>
        <taxon>Zoogloeaceae</taxon>
        <taxon>Thauera</taxon>
    </lineage>
</organism>
<dbReference type="SUPFAM" id="SSF53850">
    <property type="entry name" value="Periplasmic binding protein-like II"/>
    <property type="match status" value="1"/>
</dbReference>
<dbReference type="EMBL" id="ATJV01000001">
    <property type="protein sequence ID" value="EPZ17400.1"/>
    <property type="molecule type" value="Genomic_DNA"/>
</dbReference>
<evidence type="ECO:0000256" key="1">
    <source>
        <dbReference type="ARBA" id="ARBA00022729"/>
    </source>
</evidence>
<dbReference type="PANTHER" id="PTHR35936:SF6">
    <property type="entry name" value="AMINO ACID ABC TRANSPORTER SUBSTRATE-BINDING PAAT FAMILY PROTEIN"/>
    <property type="match status" value="1"/>
</dbReference>